<dbReference type="EMBL" id="BMAW01066764">
    <property type="protein sequence ID" value="GFT56286.1"/>
    <property type="molecule type" value="Genomic_DNA"/>
</dbReference>
<dbReference type="Proteomes" id="UP000887013">
    <property type="component" value="Unassembled WGS sequence"/>
</dbReference>
<proteinExistence type="predicted"/>
<name>A0A8X6TU18_NEPPI</name>
<comment type="caution">
    <text evidence="1">The sequence shown here is derived from an EMBL/GenBank/DDBJ whole genome shotgun (WGS) entry which is preliminary data.</text>
</comment>
<keyword evidence="2" id="KW-1185">Reference proteome</keyword>
<evidence type="ECO:0000313" key="1">
    <source>
        <dbReference type="EMBL" id="GFT56286.1"/>
    </source>
</evidence>
<accession>A0A8X6TU18</accession>
<dbReference type="AlphaFoldDB" id="A0A8X6TU18"/>
<protein>
    <submittedName>
        <fullName evidence="1">Uncharacterized protein</fullName>
    </submittedName>
</protein>
<sequence>MPIPGGGNLCLTRANLKDSMESVPIHTEQFLRHLAKPIPGDRNSSLTRANLGESTESVVRHAEQYLRHLAQPNFSDWTRGGKKIGGRFYEESIFQK</sequence>
<reference evidence="1" key="1">
    <citation type="submission" date="2020-08" db="EMBL/GenBank/DDBJ databases">
        <title>Multicomponent nature underlies the extraordinary mechanical properties of spider dragline silk.</title>
        <authorList>
            <person name="Kono N."/>
            <person name="Nakamura H."/>
            <person name="Mori M."/>
            <person name="Yoshida Y."/>
            <person name="Ohtoshi R."/>
            <person name="Malay A.D."/>
            <person name="Moran D.A.P."/>
            <person name="Tomita M."/>
            <person name="Numata K."/>
            <person name="Arakawa K."/>
        </authorList>
    </citation>
    <scope>NUCLEOTIDE SEQUENCE</scope>
</reference>
<evidence type="ECO:0000313" key="2">
    <source>
        <dbReference type="Proteomes" id="UP000887013"/>
    </source>
</evidence>
<organism evidence="1 2">
    <name type="scientific">Nephila pilipes</name>
    <name type="common">Giant wood spider</name>
    <name type="synonym">Nephila maculata</name>
    <dbReference type="NCBI Taxonomy" id="299642"/>
    <lineage>
        <taxon>Eukaryota</taxon>
        <taxon>Metazoa</taxon>
        <taxon>Ecdysozoa</taxon>
        <taxon>Arthropoda</taxon>
        <taxon>Chelicerata</taxon>
        <taxon>Arachnida</taxon>
        <taxon>Araneae</taxon>
        <taxon>Araneomorphae</taxon>
        <taxon>Entelegynae</taxon>
        <taxon>Araneoidea</taxon>
        <taxon>Nephilidae</taxon>
        <taxon>Nephila</taxon>
    </lineage>
</organism>
<gene>
    <name evidence="1" type="ORF">NPIL_6051</name>
</gene>